<evidence type="ECO:0000313" key="3">
    <source>
        <dbReference type="Proteomes" id="UP000075455"/>
    </source>
</evidence>
<dbReference type="GO" id="GO:0008691">
    <property type="term" value="F:3-hydroxybutyryl-CoA dehydrogenase activity"/>
    <property type="evidence" value="ECO:0007669"/>
    <property type="project" value="UniProtKB-EC"/>
</dbReference>
<dbReference type="EMBL" id="LQYS01000120">
    <property type="protein sequence ID" value="KYD07354.1"/>
    <property type="molecule type" value="Genomic_DNA"/>
</dbReference>
<evidence type="ECO:0000313" key="2">
    <source>
        <dbReference type="EMBL" id="KYD07354.1"/>
    </source>
</evidence>
<accession>A0A150L4Y3</accession>
<dbReference type="InterPro" id="IPR006176">
    <property type="entry name" value="3-OHacyl-CoA_DH_NAD-bd"/>
</dbReference>
<dbReference type="EC" id="1.1.1.157" evidence="2"/>
<reference evidence="2 3" key="1">
    <citation type="submission" date="2016-01" db="EMBL/GenBank/DDBJ databases">
        <title>Draft Genome Sequences of Seven Thermophilic Sporeformers Isolated from Foods.</title>
        <authorList>
            <person name="Berendsen E.M."/>
            <person name="Wells-Bennik M.H."/>
            <person name="Krawcyk A.O."/>
            <person name="De Jong A."/>
            <person name="Holsappel S."/>
            <person name="Eijlander R.T."/>
            <person name="Kuipers O.P."/>
        </authorList>
    </citation>
    <scope>NUCLEOTIDE SEQUENCE [LARGE SCALE GENOMIC DNA]</scope>
    <source>
        <strain evidence="2 3">B4119</strain>
    </source>
</reference>
<feature type="domain" description="3-hydroxyacyl-CoA dehydrogenase NAD binding" evidence="1">
    <location>
        <begin position="6"/>
        <end position="34"/>
    </location>
</feature>
<gene>
    <name evidence="2" type="ORF">B4119_1266</name>
</gene>
<dbReference type="SUPFAM" id="SSF51735">
    <property type="entry name" value="NAD(P)-binding Rossmann-fold domains"/>
    <property type="match status" value="1"/>
</dbReference>
<dbReference type="EC" id="1.1.1.35" evidence="2"/>
<comment type="caution">
    <text evidence="2">The sequence shown here is derived from an EMBL/GenBank/DDBJ whole genome shotgun (WGS) entry which is preliminary data.</text>
</comment>
<dbReference type="Proteomes" id="UP000075455">
    <property type="component" value="Unassembled WGS sequence"/>
</dbReference>
<proteinExistence type="predicted"/>
<dbReference type="Pfam" id="PF02737">
    <property type="entry name" value="3HCDH_N"/>
    <property type="match status" value="1"/>
</dbReference>
<dbReference type="STRING" id="81408.B4119_1266"/>
<dbReference type="AlphaFoldDB" id="A0A150L4Y3"/>
<dbReference type="GO" id="GO:0006631">
    <property type="term" value="P:fatty acid metabolic process"/>
    <property type="evidence" value="ECO:0007669"/>
    <property type="project" value="InterPro"/>
</dbReference>
<dbReference type="GO" id="GO:0003857">
    <property type="term" value="F:(3S)-3-hydroxyacyl-CoA dehydrogenase (NAD+) activity"/>
    <property type="evidence" value="ECO:0007669"/>
    <property type="project" value="UniProtKB-EC"/>
</dbReference>
<keyword evidence="2" id="KW-0560">Oxidoreductase</keyword>
<dbReference type="GO" id="GO:0070403">
    <property type="term" value="F:NAD+ binding"/>
    <property type="evidence" value="ECO:0007669"/>
    <property type="project" value="InterPro"/>
</dbReference>
<sequence>MPIQRVAVTGAGSMGHQIAMLCALGGYKTTLQDILRRK</sequence>
<dbReference type="PATRIC" id="fig|81408.3.peg.1745"/>
<dbReference type="InterPro" id="IPR036291">
    <property type="entry name" value="NAD(P)-bd_dom_sf"/>
</dbReference>
<evidence type="ECO:0000259" key="1">
    <source>
        <dbReference type="Pfam" id="PF02737"/>
    </source>
</evidence>
<organism evidence="2 3">
    <name type="scientific">Saccharococcus caldoxylosilyticus</name>
    <dbReference type="NCBI Taxonomy" id="81408"/>
    <lineage>
        <taxon>Bacteria</taxon>
        <taxon>Bacillati</taxon>
        <taxon>Bacillota</taxon>
        <taxon>Bacilli</taxon>
        <taxon>Bacillales</taxon>
        <taxon>Anoxybacillaceae</taxon>
        <taxon>Saccharococcus</taxon>
    </lineage>
</organism>
<protein>
    <submittedName>
        <fullName evidence="2">3-hydroxybutyryl-CoA dehydrogenase</fullName>
        <ecNumber evidence="2">1.1.1.157</ecNumber>
        <ecNumber evidence="2">1.1.1.35</ecNumber>
    </submittedName>
</protein>
<name>A0A150L4Y3_9BACL</name>
<dbReference type="Gene3D" id="3.40.50.720">
    <property type="entry name" value="NAD(P)-binding Rossmann-like Domain"/>
    <property type="match status" value="1"/>
</dbReference>